<proteinExistence type="predicted"/>
<dbReference type="EnsemblMetazoa" id="GAUT021876-RA">
    <property type="protein sequence ID" value="GAUT021876-PA"/>
    <property type="gene ID" value="GAUT021876"/>
</dbReference>
<organism evidence="1 2">
    <name type="scientific">Glossina austeni</name>
    <name type="common">Savannah tsetse fly</name>
    <dbReference type="NCBI Taxonomy" id="7395"/>
    <lineage>
        <taxon>Eukaryota</taxon>
        <taxon>Metazoa</taxon>
        <taxon>Ecdysozoa</taxon>
        <taxon>Arthropoda</taxon>
        <taxon>Hexapoda</taxon>
        <taxon>Insecta</taxon>
        <taxon>Pterygota</taxon>
        <taxon>Neoptera</taxon>
        <taxon>Endopterygota</taxon>
        <taxon>Diptera</taxon>
        <taxon>Brachycera</taxon>
        <taxon>Muscomorpha</taxon>
        <taxon>Hippoboscoidea</taxon>
        <taxon>Glossinidae</taxon>
        <taxon>Glossina</taxon>
    </lineage>
</organism>
<evidence type="ECO:0000313" key="2">
    <source>
        <dbReference type="Proteomes" id="UP000078200"/>
    </source>
</evidence>
<reference evidence="1" key="1">
    <citation type="submission" date="2020-05" db="UniProtKB">
        <authorList>
            <consortium name="EnsemblMetazoa"/>
        </authorList>
    </citation>
    <scope>IDENTIFICATION</scope>
    <source>
        <strain evidence="1">TTRI</strain>
    </source>
</reference>
<dbReference type="VEuPathDB" id="VectorBase:GAUT021876"/>
<dbReference type="AlphaFoldDB" id="A0A1A9V0L9"/>
<name>A0A1A9V0L9_GLOAU</name>
<sequence>MKPNFVKLSKMLKSLNCFQLLIIHLLLIQMNGSMGQLFDGNLVYVKNRIDLQKIEGDIITQISAIERKLNYDLIRIRTFYDDVHAWANRAMEKIRNSQPEVCANLLQTGSAPFNISIIMPTSETSGYNLSLPKPRDDYSNNLLSAEAIDGDMSSPMQ</sequence>
<keyword evidence="2" id="KW-1185">Reference proteome</keyword>
<evidence type="ECO:0000313" key="1">
    <source>
        <dbReference type="EnsemblMetazoa" id="GAUT021876-PA"/>
    </source>
</evidence>
<protein>
    <submittedName>
        <fullName evidence="1">Uncharacterized protein</fullName>
    </submittedName>
</protein>
<accession>A0A1A9V0L9</accession>
<dbReference type="Proteomes" id="UP000078200">
    <property type="component" value="Unassembled WGS sequence"/>
</dbReference>